<dbReference type="EC" id="5.6.2.4" evidence="16"/>
<feature type="domain" description="Helicase C-terminal" evidence="19">
    <location>
        <begin position="220"/>
        <end position="371"/>
    </location>
</feature>
<reference evidence="20 21" key="1">
    <citation type="submission" date="2019-10" db="EMBL/GenBank/DDBJ databases">
        <title>Two novel species isolated from a subtropical stream in China.</title>
        <authorList>
            <person name="Lu H."/>
        </authorList>
    </citation>
    <scope>NUCLEOTIDE SEQUENCE [LARGE SCALE GENOMIC DNA]</scope>
    <source>
        <strain evidence="20 21">FT103W</strain>
    </source>
</reference>
<keyword evidence="21" id="KW-1185">Reference proteome</keyword>
<dbReference type="SMART" id="SM00341">
    <property type="entry name" value="HRDC"/>
    <property type="match status" value="1"/>
</dbReference>
<feature type="domain" description="Helicase ATP-binding" evidence="18">
    <location>
        <begin position="31"/>
        <end position="199"/>
    </location>
</feature>
<dbReference type="FunFam" id="1.10.10.10:FF:000175">
    <property type="entry name" value="ATP-dependent DNA helicase RecQ"/>
    <property type="match status" value="1"/>
</dbReference>
<keyword evidence="10" id="KW-0067">ATP-binding</keyword>
<keyword evidence="8 20" id="KW-0347">Helicase</keyword>
<evidence type="ECO:0000313" key="20">
    <source>
        <dbReference type="EMBL" id="MQA23014.1"/>
    </source>
</evidence>
<dbReference type="GO" id="GO:0006260">
    <property type="term" value="P:DNA replication"/>
    <property type="evidence" value="ECO:0007669"/>
    <property type="project" value="InterPro"/>
</dbReference>
<dbReference type="FunFam" id="3.40.50.300:FF:000156">
    <property type="entry name" value="ATP-dependent DNA helicase recQ"/>
    <property type="match status" value="1"/>
</dbReference>
<keyword evidence="7 20" id="KW-0378">Hydrolase</keyword>
<keyword evidence="5" id="KW-0547">Nucleotide-binding</keyword>
<comment type="catalytic activity">
    <reaction evidence="15">
        <text>Couples ATP hydrolysis with the unwinding of duplex DNA by translocating in the 3'-5' direction.</text>
        <dbReference type="EC" id="5.6.2.4"/>
    </reaction>
</comment>
<dbReference type="SUPFAM" id="SSF47819">
    <property type="entry name" value="HRDC-like"/>
    <property type="match status" value="1"/>
</dbReference>
<dbReference type="CDD" id="cd18794">
    <property type="entry name" value="SF2_C_RecQ"/>
    <property type="match status" value="1"/>
</dbReference>
<evidence type="ECO:0000256" key="15">
    <source>
        <dbReference type="ARBA" id="ARBA00034617"/>
    </source>
</evidence>
<dbReference type="NCBIfam" id="TIGR01389">
    <property type="entry name" value="recQ"/>
    <property type="match status" value="1"/>
</dbReference>
<dbReference type="Proteomes" id="UP000444318">
    <property type="component" value="Unassembled WGS sequence"/>
</dbReference>
<dbReference type="InterPro" id="IPR027417">
    <property type="entry name" value="P-loop_NTPase"/>
</dbReference>
<dbReference type="RefSeq" id="WP_152808627.1">
    <property type="nucleotide sequence ID" value="NZ_WHUF01000008.1"/>
</dbReference>
<dbReference type="Pfam" id="PF00570">
    <property type="entry name" value="HRDC"/>
    <property type="match status" value="1"/>
</dbReference>
<comment type="similarity">
    <text evidence="3">Belongs to the helicase family. RecQ subfamily.</text>
</comment>
<dbReference type="SMART" id="SM00487">
    <property type="entry name" value="DEXDc"/>
    <property type="match status" value="1"/>
</dbReference>
<evidence type="ECO:0000256" key="9">
    <source>
        <dbReference type="ARBA" id="ARBA00022833"/>
    </source>
</evidence>
<evidence type="ECO:0000256" key="1">
    <source>
        <dbReference type="ARBA" id="ARBA00001946"/>
    </source>
</evidence>
<evidence type="ECO:0000256" key="3">
    <source>
        <dbReference type="ARBA" id="ARBA00005446"/>
    </source>
</evidence>
<comment type="caution">
    <text evidence="20">The sequence shown here is derived from an EMBL/GenBank/DDBJ whole genome shotgun (WGS) entry which is preliminary data.</text>
</comment>
<dbReference type="PROSITE" id="PS51192">
    <property type="entry name" value="HELICASE_ATP_BIND_1"/>
    <property type="match status" value="1"/>
</dbReference>
<evidence type="ECO:0000313" key="21">
    <source>
        <dbReference type="Proteomes" id="UP000444318"/>
    </source>
</evidence>
<dbReference type="FunFam" id="3.40.50.300:FF:000296">
    <property type="entry name" value="ATP-dependent DNA helicase RecQ"/>
    <property type="match status" value="1"/>
</dbReference>
<comment type="cofactor">
    <cofactor evidence="1">
        <name>Mg(2+)</name>
        <dbReference type="ChEBI" id="CHEBI:18420"/>
    </cofactor>
</comment>
<dbReference type="Gene3D" id="3.40.50.300">
    <property type="entry name" value="P-loop containing nucleotide triphosphate hydrolases"/>
    <property type="match status" value="2"/>
</dbReference>
<evidence type="ECO:0000256" key="10">
    <source>
        <dbReference type="ARBA" id="ARBA00022840"/>
    </source>
</evidence>
<dbReference type="GO" id="GO:0006281">
    <property type="term" value="P:DNA repair"/>
    <property type="evidence" value="ECO:0007669"/>
    <property type="project" value="UniProtKB-KW"/>
</dbReference>
<dbReference type="Pfam" id="PF00271">
    <property type="entry name" value="Helicase_C"/>
    <property type="match status" value="1"/>
</dbReference>
<dbReference type="InterPro" id="IPR018982">
    <property type="entry name" value="RQC_domain"/>
</dbReference>
<keyword evidence="9" id="KW-0862">Zinc</keyword>
<dbReference type="CDD" id="cd17920">
    <property type="entry name" value="DEXHc_RecQ"/>
    <property type="match status" value="1"/>
</dbReference>
<evidence type="ECO:0000256" key="14">
    <source>
        <dbReference type="ARBA" id="ARBA00023235"/>
    </source>
</evidence>
<dbReference type="Pfam" id="PF00270">
    <property type="entry name" value="DEAD"/>
    <property type="match status" value="1"/>
</dbReference>
<dbReference type="GO" id="GO:0046872">
    <property type="term" value="F:metal ion binding"/>
    <property type="evidence" value="ECO:0007669"/>
    <property type="project" value="UniProtKB-KW"/>
</dbReference>
<dbReference type="PROSITE" id="PS50967">
    <property type="entry name" value="HRDC"/>
    <property type="match status" value="1"/>
</dbReference>
<evidence type="ECO:0000256" key="2">
    <source>
        <dbReference type="ARBA" id="ARBA00001947"/>
    </source>
</evidence>
<dbReference type="Gene3D" id="1.10.150.80">
    <property type="entry name" value="HRDC domain"/>
    <property type="match status" value="1"/>
</dbReference>
<protein>
    <recommendedName>
        <fullName evidence="16">DNA helicase RecQ</fullName>
        <ecNumber evidence="16">5.6.2.4</ecNumber>
    </recommendedName>
</protein>
<dbReference type="SMART" id="SM00956">
    <property type="entry name" value="RQC"/>
    <property type="match status" value="1"/>
</dbReference>
<evidence type="ECO:0000259" key="19">
    <source>
        <dbReference type="PROSITE" id="PS51194"/>
    </source>
</evidence>
<dbReference type="InterPro" id="IPR011545">
    <property type="entry name" value="DEAD/DEAH_box_helicase_dom"/>
</dbReference>
<dbReference type="InterPro" id="IPR014001">
    <property type="entry name" value="Helicase_ATP-bd"/>
</dbReference>
<evidence type="ECO:0000256" key="12">
    <source>
        <dbReference type="ARBA" id="ARBA00023172"/>
    </source>
</evidence>
<dbReference type="GO" id="GO:0003677">
    <property type="term" value="F:DNA binding"/>
    <property type="evidence" value="ECO:0007669"/>
    <property type="project" value="UniProtKB-KW"/>
</dbReference>
<dbReference type="GO" id="GO:0043138">
    <property type="term" value="F:3'-5' DNA helicase activity"/>
    <property type="evidence" value="ECO:0007669"/>
    <property type="project" value="UniProtKB-EC"/>
</dbReference>
<keyword evidence="4" id="KW-0479">Metal-binding</keyword>
<comment type="cofactor">
    <cofactor evidence="2">
        <name>Zn(2+)</name>
        <dbReference type="ChEBI" id="CHEBI:29105"/>
    </cofactor>
</comment>
<evidence type="ECO:0000256" key="16">
    <source>
        <dbReference type="NCBIfam" id="TIGR01389"/>
    </source>
</evidence>
<dbReference type="Pfam" id="PF16124">
    <property type="entry name" value="RecQ_Zn_bind"/>
    <property type="match status" value="1"/>
</dbReference>
<dbReference type="NCBIfam" id="TIGR00614">
    <property type="entry name" value="recQ_fam"/>
    <property type="match status" value="1"/>
</dbReference>
<dbReference type="AlphaFoldDB" id="A0A843SM99"/>
<accession>A0A843SM99</accession>
<dbReference type="InterPro" id="IPR002121">
    <property type="entry name" value="HRDC_dom"/>
</dbReference>
<dbReference type="Pfam" id="PF09382">
    <property type="entry name" value="RQC"/>
    <property type="match status" value="1"/>
</dbReference>
<dbReference type="GO" id="GO:0005737">
    <property type="term" value="C:cytoplasm"/>
    <property type="evidence" value="ECO:0007669"/>
    <property type="project" value="TreeGrafter"/>
</dbReference>
<dbReference type="Gene3D" id="1.10.10.10">
    <property type="entry name" value="Winged helix-like DNA-binding domain superfamily/Winged helix DNA-binding domain"/>
    <property type="match status" value="1"/>
</dbReference>
<keyword evidence="14" id="KW-0413">Isomerase</keyword>
<dbReference type="InterPro" id="IPR001650">
    <property type="entry name" value="Helicase_C-like"/>
</dbReference>
<keyword evidence="12" id="KW-0233">DNA recombination</keyword>
<dbReference type="PROSITE" id="PS51194">
    <property type="entry name" value="HELICASE_CTER"/>
    <property type="match status" value="1"/>
</dbReference>
<evidence type="ECO:0000256" key="11">
    <source>
        <dbReference type="ARBA" id="ARBA00023125"/>
    </source>
</evidence>
<gene>
    <name evidence="20" type="primary">recQ</name>
    <name evidence="20" type="ORF">GEV01_26185</name>
</gene>
<dbReference type="InterPro" id="IPR032284">
    <property type="entry name" value="RecQ_Zn-bd"/>
</dbReference>
<dbReference type="InterPro" id="IPR004589">
    <property type="entry name" value="DNA_helicase_ATP-dep_RecQ"/>
</dbReference>
<organism evidence="20 21">
    <name type="scientific">Rugamonas rivuli</name>
    <dbReference type="NCBI Taxonomy" id="2743358"/>
    <lineage>
        <taxon>Bacteria</taxon>
        <taxon>Pseudomonadati</taxon>
        <taxon>Pseudomonadota</taxon>
        <taxon>Betaproteobacteria</taxon>
        <taxon>Burkholderiales</taxon>
        <taxon>Oxalobacteraceae</taxon>
        <taxon>Telluria group</taxon>
        <taxon>Rugamonas</taxon>
    </lineage>
</organism>
<proteinExistence type="inferred from homology"/>
<evidence type="ECO:0000256" key="13">
    <source>
        <dbReference type="ARBA" id="ARBA00023204"/>
    </source>
</evidence>
<dbReference type="SUPFAM" id="SSF52540">
    <property type="entry name" value="P-loop containing nucleoside triphosphate hydrolases"/>
    <property type="match status" value="2"/>
</dbReference>
<dbReference type="GO" id="GO:0006310">
    <property type="term" value="P:DNA recombination"/>
    <property type="evidence" value="ECO:0007669"/>
    <property type="project" value="UniProtKB-UniRule"/>
</dbReference>
<name>A0A843SM99_9BURK</name>
<dbReference type="PANTHER" id="PTHR13710">
    <property type="entry name" value="DNA HELICASE RECQ FAMILY MEMBER"/>
    <property type="match status" value="1"/>
</dbReference>
<feature type="domain" description="HRDC" evidence="17">
    <location>
        <begin position="533"/>
        <end position="607"/>
    </location>
</feature>
<evidence type="ECO:0000256" key="4">
    <source>
        <dbReference type="ARBA" id="ARBA00022723"/>
    </source>
</evidence>
<dbReference type="GO" id="GO:0030894">
    <property type="term" value="C:replisome"/>
    <property type="evidence" value="ECO:0007669"/>
    <property type="project" value="TreeGrafter"/>
</dbReference>
<keyword evidence="13" id="KW-0234">DNA repair</keyword>
<evidence type="ECO:0000256" key="5">
    <source>
        <dbReference type="ARBA" id="ARBA00022741"/>
    </source>
</evidence>
<dbReference type="InterPro" id="IPR010997">
    <property type="entry name" value="HRDC-like_sf"/>
</dbReference>
<evidence type="ECO:0000256" key="6">
    <source>
        <dbReference type="ARBA" id="ARBA00022763"/>
    </source>
</evidence>
<dbReference type="GO" id="GO:0009378">
    <property type="term" value="F:four-way junction helicase activity"/>
    <property type="evidence" value="ECO:0007669"/>
    <property type="project" value="TreeGrafter"/>
</dbReference>
<keyword evidence="6" id="KW-0227">DNA damage</keyword>
<evidence type="ECO:0000259" key="18">
    <source>
        <dbReference type="PROSITE" id="PS51192"/>
    </source>
</evidence>
<dbReference type="GO" id="GO:0005524">
    <property type="term" value="F:ATP binding"/>
    <property type="evidence" value="ECO:0007669"/>
    <property type="project" value="UniProtKB-KW"/>
</dbReference>
<evidence type="ECO:0000259" key="17">
    <source>
        <dbReference type="PROSITE" id="PS50967"/>
    </source>
</evidence>
<dbReference type="EMBL" id="WHUF01000008">
    <property type="protein sequence ID" value="MQA23014.1"/>
    <property type="molecule type" value="Genomic_DNA"/>
</dbReference>
<sequence length="607" mass="67562">MDHQENNERALQLLQTVFGYPAFRGQQAEIVGHVSGGGDALVLMPTGGGKSLCYQIPALVRDGVGVVVSPLIALMQDQVDALAEVGVRAAFLNSTQTYEEASRIERLVRTGEIDLVYVAPERLMTERCLNLFQASKIALFAIDEAHCVSQWGHDFRPEYIKLSVLHEQFPNVPRIALTATADPQTRAEIIHRLQLGDAMQFVSSFDRPNIRYQIVEKANGRKQLLDFITTEHGGDCGIVYCLSRKKVEETAEFLNENGVRAMAYHAGMDHAKRAANQAKFLREENIVMCATIAFGMGIDKPNVRFVCHLDLPKSIEGYYQETGRAGRDGDPSSAWMAYGLQDVVLQRRMIDESEADETFKRVLGNKLDAMLGLCETLSCRRVRLLDYFGEASGPCGNCDTCLIPPVSFDGTVPVQKLLSAVYRVDQRFAAGHVIEVLRGVETERIKTWHHDSLSVFGIGADRSEAEWRAILRQVIALGLVTVDHEQYSSLKLTDAARPVLKGGQKVQLRQYQKPVKQKSPSKASKGYVESDLSPREQAIFDKLRWWRVETARAHDVAAYIIFNDATLREIAKARPTTLSDLRGISGVGEKKLASYGDEIVAMISEMD</sequence>
<dbReference type="GO" id="GO:0016787">
    <property type="term" value="F:hydrolase activity"/>
    <property type="evidence" value="ECO:0007669"/>
    <property type="project" value="UniProtKB-KW"/>
</dbReference>
<dbReference type="PANTHER" id="PTHR13710:SF105">
    <property type="entry name" value="ATP-DEPENDENT DNA HELICASE Q1"/>
    <property type="match status" value="1"/>
</dbReference>
<dbReference type="InterPro" id="IPR044876">
    <property type="entry name" value="HRDC_dom_sf"/>
</dbReference>
<dbReference type="SMART" id="SM00490">
    <property type="entry name" value="HELICc"/>
    <property type="match status" value="1"/>
</dbReference>
<dbReference type="GO" id="GO:0043590">
    <property type="term" value="C:bacterial nucleoid"/>
    <property type="evidence" value="ECO:0007669"/>
    <property type="project" value="TreeGrafter"/>
</dbReference>
<keyword evidence="11" id="KW-0238">DNA-binding</keyword>
<dbReference type="InterPro" id="IPR036388">
    <property type="entry name" value="WH-like_DNA-bd_sf"/>
</dbReference>
<evidence type="ECO:0000256" key="8">
    <source>
        <dbReference type="ARBA" id="ARBA00022806"/>
    </source>
</evidence>
<evidence type="ECO:0000256" key="7">
    <source>
        <dbReference type="ARBA" id="ARBA00022801"/>
    </source>
</evidence>
<dbReference type="GO" id="GO:0009432">
    <property type="term" value="P:SOS response"/>
    <property type="evidence" value="ECO:0007669"/>
    <property type="project" value="UniProtKB-UniRule"/>
</dbReference>
<dbReference type="InterPro" id="IPR006293">
    <property type="entry name" value="DNA_helicase_ATP-dep_RecQ_bac"/>
</dbReference>